<evidence type="ECO:0000256" key="4">
    <source>
        <dbReference type="ARBA" id="ARBA00022737"/>
    </source>
</evidence>
<feature type="coiled-coil region" evidence="6">
    <location>
        <begin position="512"/>
        <end position="539"/>
    </location>
</feature>
<keyword evidence="3" id="KW-0963">Cytoplasm</keyword>
<feature type="region of interest" description="Disordered" evidence="7">
    <location>
        <begin position="376"/>
        <end position="486"/>
    </location>
</feature>
<keyword evidence="5 6" id="KW-0175">Coiled coil</keyword>
<dbReference type="PANTHER" id="PTHR46093">
    <property type="entry name" value="ACYL-COA-BINDING DOMAIN-CONTAINING PROTEIN 5"/>
    <property type="match status" value="1"/>
</dbReference>
<dbReference type="SUPFAM" id="SSF50965">
    <property type="entry name" value="Galactose oxidase, central domain"/>
    <property type="match status" value="1"/>
</dbReference>
<dbReference type="GO" id="GO:0005737">
    <property type="term" value="C:cytoplasm"/>
    <property type="evidence" value="ECO:0007669"/>
    <property type="project" value="UniProtKB-SubCell"/>
</dbReference>
<name>A0A9P5MZV5_9AGAM</name>
<keyword evidence="4" id="KW-0677">Repeat</keyword>
<evidence type="ECO:0000256" key="7">
    <source>
        <dbReference type="SAM" id="MobiDB-lite"/>
    </source>
</evidence>
<dbReference type="OrthoDB" id="45365at2759"/>
<keyword evidence="2" id="KW-0880">Kelch repeat</keyword>
<feature type="coiled-coil region" evidence="6">
    <location>
        <begin position="574"/>
        <end position="643"/>
    </location>
</feature>
<reference evidence="8" key="2">
    <citation type="journal article" date="2020" name="Nat. Commun.">
        <title>Large-scale genome sequencing of mycorrhizal fungi provides insights into the early evolution of symbiotic traits.</title>
        <authorList>
            <person name="Miyauchi S."/>
            <person name="Kiss E."/>
            <person name="Kuo A."/>
            <person name="Drula E."/>
            <person name="Kohler A."/>
            <person name="Sanchez-Garcia M."/>
            <person name="Morin E."/>
            <person name="Andreopoulos B."/>
            <person name="Barry K.W."/>
            <person name="Bonito G."/>
            <person name="Buee M."/>
            <person name="Carver A."/>
            <person name="Chen C."/>
            <person name="Cichocki N."/>
            <person name="Clum A."/>
            <person name="Culley D."/>
            <person name="Crous P.W."/>
            <person name="Fauchery L."/>
            <person name="Girlanda M."/>
            <person name="Hayes R.D."/>
            <person name="Keri Z."/>
            <person name="LaButti K."/>
            <person name="Lipzen A."/>
            <person name="Lombard V."/>
            <person name="Magnuson J."/>
            <person name="Maillard F."/>
            <person name="Murat C."/>
            <person name="Nolan M."/>
            <person name="Ohm R.A."/>
            <person name="Pangilinan J."/>
            <person name="Pereira M.F."/>
            <person name="Perotto S."/>
            <person name="Peter M."/>
            <person name="Pfister S."/>
            <person name="Riley R."/>
            <person name="Sitrit Y."/>
            <person name="Stielow J.B."/>
            <person name="Szollosi G."/>
            <person name="Zifcakova L."/>
            <person name="Stursova M."/>
            <person name="Spatafora J.W."/>
            <person name="Tedersoo L."/>
            <person name="Vaario L.M."/>
            <person name="Yamada A."/>
            <person name="Yan M."/>
            <person name="Wang P."/>
            <person name="Xu J."/>
            <person name="Bruns T."/>
            <person name="Baldrian P."/>
            <person name="Vilgalys R."/>
            <person name="Dunand C."/>
            <person name="Henrissat B."/>
            <person name="Grigoriev I.V."/>
            <person name="Hibbett D."/>
            <person name="Nagy L.G."/>
            <person name="Martin F.M."/>
        </authorList>
    </citation>
    <scope>NUCLEOTIDE SEQUENCE</scope>
    <source>
        <strain evidence="8">Prilba</strain>
    </source>
</reference>
<evidence type="ECO:0000256" key="6">
    <source>
        <dbReference type="SAM" id="Coils"/>
    </source>
</evidence>
<feature type="compositionally biased region" description="Polar residues" evidence="7">
    <location>
        <begin position="388"/>
        <end position="424"/>
    </location>
</feature>
<gene>
    <name evidence="8" type="ORF">DFH94DRAFT_373376</name>
</gene>
<feature type="compositionally biased region" description="Basic residues" evidence="7">
    <location>
        <begin position="1"/>
        <end position="10"/>
    </location>
</feature>
<evidence type="ECO:0000256" key="5">
    <source>
        <dbReference type="ARBA" id="ARBA00023054"/>
    </source>
</evidence>
<dbReference type="EMBL" id="WHVB01000005">
    <property type="protein sequence ID" value="KAF8482626.1"/>
    <property type="molecule type" value="Genomic_DNA"/>
</dbReference>
<dbReference type="Gene3D" id="2.120.10.80">
    <property type="entry name" value="Kelch-type beta propeller"/>
    <property type="match status" value="2"/>
</dbReference>
<feature type="region of interest" description="Disordered" evidence="7">
    <location>
        <begin position="1"/>
        <end position="74"/>
    </location>
</feature>
<dbReference type="FunFam" id="2.120.10.80:FF:000049">
    <property type="entry name" value="Cell polarity protein (Tea1)"/>
    <property type="match status" value="1"/>
</dbReference>
<evidence type="ECO:0000256" key="2">
    <source>
        <dbReference type="ARBA" id="ARBA00022441"/>
    </source>
</evidence>
<proteinExistence type="predicted"/>
<comment type="caution">
    <text evidence="8">The sequence shown here is derived from an EMBL/GenBank/DDBJ whole genome shotgun (WGS) entry which is preliminary data.</text>
</comment>
<dbReference type="AlphaFoldDB" id="A0A9P5MZV5"/>
<dbReference type="PANTHER" id="PTHR46093:SF18">
    <property type="entry name" value="FIBRONECTIN TYPE-III DOMAIN-CONTAINING PROTEIN"/>
    <property type="match status" value="1"/>
</dbReference>
<accession>A0A9P5MZV5</accession>
<dbReference type="InterPro" id="IPR011043">
    <property type="entry name" value="Gal_Oxase/kelch_b-propeller"/>
</dbReference>
<evidence type="ECO:0008006" key="10">
    <source>
        <dbReference type="Google" id="ProtNLM"/>
    </source>
</evidence>
<organism evidence="8 9">
    <name type="scientific">Russula ochroleuca</name>
    <dbReference type="NCBI Taxonomy" id="152965"/>
    <lineage>
        <taxon>Eukaryota</taxon>
        <taxon>Fungi</taxon>
        <taxon>Dikarya</taxon>
        <taxon>Basidiomycota</taxon>
        <taxon>Agaricomycotina</taxon>
        <taxon>Agaricomycetes</taxon>
        <taxon>Russulales</taxon>
        <taxon>Russulaceae</taxon>
        <taxon>Russula</taxon>
    </lineage>
</organism>
<evidence type="ECO:0000313" key="9">
    <source>
        <dbReference type="Proteomes" id="UP000759537"/>
    </source>
</evidence>
<protein>
    <recommendedName>
        <fullName evidence="10">Galactose oxidase</fullName>
    </recommendedName>
</protein>
<reference evidence="8" key="1">
    <citation type="submission" date="2019-10" db="EMBL/GenBank/DDBJ databases">
        <authorList>
            <consortium name="DOE Joint Genome Institute"/>
            <person name="Kuo A."/>
            <person name="Miyauchi S."/>
            <person name="Kiss E."/>
            <person name="Drula E."/>
            <person name="Kohler A."/>
            <person name="Sanchez-Garcia M."/>
            <person name="Andreopoulos B."/>
            <person name="Barry K.W."/>
            <person name="Bonito G."/>
            <person name="Buee M."/>
            <person name="Carver A."/>
            <person name="Chen C."/>
            <person name="Cichocki N."/>
            <person name="Clum A."/>
            <person name="Culley D."/>
            <person name="Crous P.W."/>
            <person name="Fauchery L."/>
            <person name="Girlanda M."/>
            <person name="Hayes R."/>
            <person name="Keri Z."/>
            <person name="LaButti K."/>
            <person name="Lipzen A."/>
            <person name="Lombard V."/>
            <person name="Magnuson J."/>
            <person name="Maillard F."/>
            <person name="Morin E."/>
            <person name="Murat C."/>
            <person name="Nolan M."/>
            <person name="Ohm R."/>
            <person name="Pangilinan J."/>
            <person name="Pereira M."/>
            <person name="Perotto S."/>
            <person name="Peter M."/>
            <person name="Riley R."/>
            <person name="Sitrit Y."/>
            <person name="Stielow B."/>
            <person name="Szollosi G."/>
            <person name="Zifcakova L."/>
            <person name="Stursova M."/>
            <person name="Spatafora J.W."/>
            <person name="Tedersoo L."/>
            <person name="Vaario L.-M."/>
            <person name="Yamada A."/>
            <person name="Yan M."/>
            <person name="Wang P."/>
            <person name="Xu J."/>
            <person name="Bruns T."/>
            <person name="Baldrian P."/>
            <person name="Vilgalys R."/>
            <person name="Henrissat B."/>
            <person name="Grigoriev I.V."/>
            <person name="Hibbett D."/>
            <person name="Nagy L.G."/>
            <person name="Martin F.M."/>
        </authorList>
    </citation>
    <scope>NUCLEOTIDE SEQUENCE</scope>
    <source>
        <strain evidence="8">Prilba</strain>
    </source>
</reference>
<dbReference type="Proteomes" id="UP000759537">
    <property type="component" value="Unassembled WGS sequence"/>
</dbReference>
<sequence length="707" mass="77797">MSSNLRKKFFSSKSAPEPPPVHSGHTPSPPTSRRAAECLAESPPNNPWSVLRPTFRSKDVPPSTSPSPFPRDGHTLSTTAAGELLFFGGYAHHSLRNDLYVFSTRDCSVTFLKTSGEVPSPRFISAGMLVGNVLLIWGGATNLDDRGGPIGPYDDSLYLLSLVSRVWTRAVVNCPGPVGRCGHAMTMVGSKLFVFGGNTDEEVVNDMWALDLNSINSNPVWESYEPTPEDKKPSPRTNHVLVSTGDRIILFGGAGSRKRYNDTWLFDVSSRKWTELQCTGSIPSPRHSHAASLVDDVMHVFGGRDIDRRHLDDLISLNLSTQQWFTFQEVGPSPSGRSGHAMVYDGTQVFMLGGAGVGAGETAHIHVLKTEHIETLKPDSNAVKPSEKTTQPALKSSAGLSAQQEPQYTRLSSSNTSPFQNSTPGELGRPTSLQITRERNPSPNGLPSQPTRVNGKTRRVPEKDDDDEGSAEYLPDSSSEGEVGRLESERIVELERQMSAILVAQMERDQRLAQLTKELALKSALLERAKANAAEATKRAGLEPREPAQTSLVEHNDAELVKMQAKLDELVVSRDQLVRALRKTQSALQKATSRAADADEYETELVVVRAELEARNSELEARKSELEARKSELEAVRLRLTDAENGWAKSKTEADTFRALTTADLVCTDEERKTRGLLERIRAMEDEMASLRWSEKSFEAMETRNEG</sequence>
<evidence type="ECO:0000256" key="3">
    <source>
        <dbReference type="ARBA" id="ARBA00022490"/>
    </source>
</evidence>
<feature type="compositionally biased region" description="Polar residues" evidence="7">
    <location>
        <begin position="431"/>
        <end position="454"/>
    </location>
</feature>
<evidence type="ECO:0000256" key="1">
    <source>
        <dbReference type="ARBA" id="ARBA00004496"/>
    </source>
</evidence>
<evidence type="ECO:0000313" key="8">
    <source>
        <dbReference type="EMBL" id="KAF8482626.1"/>
    </source>
</evidence>
<dbReference type="InterPro" id="IPR015915">
    <property type="entry name" value="Kelch-typ_b-propeller"/>
</dbReference>
<dbReference type="Pfam" id="PF24681">
    <property type="entry name" value="Kelch_KLHDC2_KLHL20_DRC7"/>
    <property type="match status" value="1"/>
</dbReference>
<comment type="subcellular location">
    <subcellularLocation>
        <location evidence="1">Cytoplasm</location>
    </subcellularLocation>
</comment>
<keyword evidence="9" id="KW-1185">Reference proteome</keyword>